<keyword evidence="1" id="KW-0285">Flavoprotein</keyword>
<evidence type="ECO:0000313" key="3">
    <source>
        <dbReference type="EMBL" id="MBU8543673.1"/>
    </source>
</evidence>
<feature type="domain" description="FAD-binding PCMH-type" evidence="2">
    <location>
        <begin position="47"/>
        <end position="220"/>
    </location>
</feature>
<dbReference type="RefSeq" id="WP_216874237.1">
    <property type="nucleotide sequence ID" value="NZ_JAERQM010000002.1"/>
</dbReference>
<dbReference type="PANTHER" id="PTHR11748:SF119">
    <property type="entry name" value="D-2-HYDROXYGLUTARATE DEHYDROGENASE"/>
    <property type="match status" value="1"/>
</dbReference>
<accession>A0ABS6H6S2</accession>
<keyword evidence="4" id="KW-1185">Reference proteome</keyword>
<dbReference type="Pfam" id="PF01565">
    <property type="entry name" value="FAD_binding_4"/>
    <property type="match status" value="1"/>
</dbReference>
<gene>
    <name evidence="3" type="ORF">JJQ90_08145</name>
</gene>
<dbReference type="PANTHER" id="PTHR11748">
    <property type="entry name" value="D-LACTATE DEHYDROGENASE"/>
    <property type="match status" value="1"/>
</dbReference>
<dbReference type="PROSITE" id="PS51387">
    <property type="entry name" value="FAD_PCMH"/>
    <property type="match status" value="1"/>
</dbReference>
<dbReference type="InterPro" id="IPR016166">
    <property type="entry name" value="FAD-bd_PCMH"/>
</dbReference>
<reference evidence="3 4" key="1">
    <citation type="submission" date="2021-01" db="EMBL/GenBank/DDBJ databases">
        <title>Roseomonas sp. nov, a bacterium isolated from an oil production mixture in Yumen Oilfield.</title>
        <authorList>
            <person name="Wu D."/>
        </authorList>
    </citation>
    <scope>NUCLEOTIDE SEQUENCE [LARGE SCALE GENOMIC DNA]</scope>
    <source>
        <strain evidence="3 4">ROY-5-3</strain>
    </source>
</reference>
<dbReference type="Proteomes" id="UP000689967">
    <property type="component" value="Unassembled WGS sequence"/>
</dbReference>
<protein>
    <submittedName>
        <fullName evidence="3">FAD-binding oxidoreductase</fullName>
    </submittedName>
</protein>
<comment type="caution">
    <text evidence="3">The sequence shown here is derived from an EMBL/GenBank/DDBJ whole genome shotgun (WGS) entry which is preliminary data.</text>
</comment>
<dbReference type="EMBL" id="JAERQM010000002">
    <property type="protein sequence ID" value="MBU8543673.1"/>
    <property type="molecule type" value="Genomic_DNA"/>
</dbReference>
<keyword evidence="1" id="KW-0274">FAD</keyword>
<dbReference type="InterPro" id="IPR006094">
    <property type="entry name" value="Oxid_FAD_bind_N"/>
</dbReference>
<name>A0ABS6H6S2_9PROT</name>
<organism evidence="3 4">
    <name type="scientific">Falsiroseomonas oleicola</name>
    <dbReference type="NCBI Taxonomy" id="2801474"/>
    <lineage>
        <taxon>Bacteria</taxon>
        <taxon>Pseudomonadati</taxon>
        <taxon>Pseudomonadota</taxon>
        <taxon>Alphaproteobacteria</taxon>
        <taxon>Acetobacterales</taxon>
        <taxon>Roseomonadaceae</taxon>
        <taxon>Falsiroseomonas</taxon>
    </lineage>
</organism>
<evidence type="ECO:0000313" key="4">
    <source>
        <dbReference type="Proteomes" id="UP000689967"/>
    </source>
</evidence>
<evidence type="ECO:0000259" key="2">
    <source>
        <dbReference type="PROSITE" id="PS51387"/>
    </source>
</evidence>
<proteinExistence type="predicted"/>
<evidence type="ECO:0000256" key="1">
    <source>
        <dbReference type="ARBA" id="ARBA00022827"/>
    </source>
</evidence>
<sequence length="462" mass="50022">MSAVLTRFDKPAMVAALGDVPWSDAPAQLKLKSRDFYWFSPVLTEKLDACRADLIAMPRDEADVIRIAAACARLRLPLVVRGAGTGNYGQATPLFGGVVMEMTGLNRLRWIESGRIRAQVGIRIAALDALARKEGQELRHYPSTKRLSTIGGFFAGGSGGVGAVTHGGLREPGNLLGARVITVEETPRIIELRGQDTGLVNRTFGSTGIVTEIEMPLDPVRPWQDVLVSFPEINAALRFGRALAEAPGIARKLVSVLGAPTVALMTPLRVLVPAGRDVVPCMVDAAHMEALRDLVAAHGGQIDHSADSLEAETDPARTPVFEFTYGHTTLHALKSDKAITYLQSLYDIDRAEAQWAAVQARFPDQVLAHFEFFVWEGRVALSGVHLIRWSTPGHLQSVMDFHESIGAAIANPHVSTVEDGSRYKLAPGDQLRFKAEVDPRGLLNPGKMRSFVPPAGNQKDVA</sequence>